<gene>
    <name evidence="1" type="ORF">PACLA_8A012025</name>
</gene>
<reference evidence="1" key="1">
    <citation type="submission" date="2020-04" db="EMBL/GenBank/DDBJ databases">
        <authorList>
            <person name="Alioto T."/>
            <person name="Alioto T."/>
            <person name="Gomez Garrido J."/>
        </authorList>
    </citation>
    <scope>NUCLEOTIDE SEQUENCE</scope>
    <source>
        <strain evidence="1">A484AB</strain>
    </source>
</reference>
<keyword evidence="2" id="KW-1185">Reference proteome</keyword>
<comment type="caution">
    <text evidence="1">The sequence shown here is derived from an EMBL/GenBank/DDBJ whole genome shotgun (WGS) entry which is preliminary data.</text>
</comment>
<dbReference type="AlphaFoldDB" id="A0A7D9J9R5"/>
<name>A0A7D9J9R5_PARCT</name>
<organism evidence="1 2">
    <name type="scientific">Paramuricea clavata</name>
    <name type="common">Red gorgonian</name>
    <name type="synonym">Violescent sea-whip</name>
    <dbReference type="NCBI Taxonomy" id="317549"/>
    <lineage>
        <taxon>Eukaryota</taxon>
        <taxon>Metazoa</taxon>
        <taxon>Cnidaria</taxon>
        <taxon>Anthozoa</taxon>
        <taxon>Octocorallia</taxon>
        <taxon>Malacalcyonacea</taxon>
        <taxon>Plexauridae</taxon>
        <taxon>Paramuricea</taxon>
    </lineage>
</organism>
<dbReference type="EMBL" id="CACRXK020013486">
    <property type="protein sequence ID" value="CAB4025216.1"/>
    <property type="molecule type" value="Genomic_DNA"/>
</dbReference>
<accession>A0A7D9J9R5</accession>
<proteinExistence type="predicted"/>
<evidence type="ECO:0000313" key="1">
    <source>
        <dbReference type="EMBL" id="CAB4025216.1"/>
    </source>
</evidence>
<dbReference type="Proteomes" id="UP001152795">
    <property type="component" value="Unassembled WGS sequence"/>
</dbReference>
<evidence type="ECO:0000313" key="2">
    <source>
        <dbReference type="Proteomes" id="UP001152795"/>
    </source>
</evidence>
<sequence length="167" mass="19094">MDCSIQQFGGCFQHLACYHIDAKAMSEEGELAADGLPICMQKLKFIALCIVLKKCFALSRSVSEYIQHENMDLVSVVSGVQSLKDFLSSFLNEEKMNQFLKEAQKYCTDQGLVVDNFDQVDQQHPNRPKHWRTIPSYFINGTFCLDQDYRAMQEKIPGNDSPRDLVK</sequence>
<protein>
    <submittedName>
        <fullName evidence="1">Uncharacterized protein</fullName>
    </submittedName>
</protein>